<dbReference type="Pfam" id="PF02583">
    <property type="entry name" value="Trns_repr_metal"/>
    <property type="match status" value="1"/>
</dbReference>
<comment type="caution">
    <text evidence="1">The sequence shown here is derived from an EMBL/GenBank/DDBJ whole genome shotgun (WGS) entry which is preliminary data.</text>
</comment>
<organism evidence="1 2">
    <name type="scientific">Lactococcus termiticola</name>
    <dbReference type="NCBI Taxonomy" id="2169526"/>
    <lineage>
        <taxon>Bacteria</taxon>
        <taxon>Bacillati</taxon>
        <taxon>Bacillota</taxon>
        <taxon>Bacilli</taxon>
        <taxon>Lactobacillales</taxon>
        <taxon>Streptococcaceae</taxon>
        <taxon>Lactococcus</taxon>
    </lineage>
</organism>
<dbReference type="GO" id="GO:0046872">
    <property type="term" value="F:metal ion binding"/>
    <property type="evidence" value="ECO:0007669"/>
    <property type="project" value="InterPro"/>
</dbReference>
<dbReference type="Gene3D" id="1.20.58.1000">
    <property type="entry name" value="Metal-sensitive repressor, helix protomer"/>
    <property type="match status" value="1"/>
</dbReference>
<sequence length="86" mass="9589">MTKVYDAKMVNRLKRAEGQMRGVQKMMEAEEVCGDVVTQLTAVRNSIDKLIGLIVAENLKTTVLEAEEAGDREAKIQKAIDLIIKK</sequence>
<proteinExistence type="predicted"/>
<dbReference type="PANTHER" id="PTHR33677:SF5">
    <property type="entry name" value="TRANSCRIPTIONAL REPRESSOR FRMR"/>
    <property type="match status" value="1"/>
</dbReference>
<name>A0A2R5HDC3_9LACT</name>
<dbReference type="InterPro" id="IPR003735">
    <property type="entry name" value="Metal_Tscrpt_repr"/>
</dbReference>
<protein>
    <recommendedName>
        <fullName evidence="3">Metal-sensitive transcriptional regulator</fullName>
    </recommendedName>
</protein>
<evidence type="ECO:0000313" key="2">
    <source>
        <dbReference type="Proteomes" id="UP000245021"/>
    </source>
</evidence>
<dbReference type="InterPro" id="IPR038390">
    <property type="entry name" value="Metal_Tscrpt_repr_sf"/>
</dbReference>
<reference evidence="1 2" key="1">
    <citation type="journal article" date="2018" name="Genome Announc.">
        <title>Draft Genome Sequence of Lactococcus sp. Strain NtB2 (JCM 32569), Isolated from the Gut of the Higher Termite Nasutitermes takasagoensis.</title>
        <authorList>
            <person name="Noda S."/>
            <person name="Aihara C."/>
            <person name="Yuki M."/>
            <person name="Ohkuma M."/>
        </authorList>
    </citation>
    <scope>NUCLEOTIDE SEQUENCE [LARGE SCALE GENOMIC DNA]</scope>
    <source>
        <strain evidence="1 2">NtB2</strain>
    </source>
</reference>
<dbReference type="Proteomes" id="UP000245021">
    <property type="component" value="Unassembled WGS sequence"/>
</dbReference>
<dbReference type="GO" id="GO:0045892">
    <property type="term" value="P:negative regulation of DNA-templated transcription"/>
    <property type="evidence" value="ECO:0007669"/>
    <property type="project" value="UniProtKB-ARBA"/>
</dbReference>
<keyword evidence="2" id="KW-1185">Reference proteome</keyword>
<dbReference type="EMBL" id="BFFO01000001">
    <property type="protein sequence ID" value="GBG96077.1"/>
    <property type="molecule type" value="Genomic_DNA"/>
</dbReference>
<dbReference type="PANTHER" id="PTHR33677">
    <property type="entry name" value="TRANSCRIPTIONAL REPRESSOR FRMR-RELATED"/>
    <property type="match status" value="1"/>
</dbReference>
<evidence type="ECO:0008006" key="3">
    <source>
        <dbReference type="Google" id="ProtNLM"/>
    </source>
</evidence>
<accession>A0A2R5HDC3</accession>
<dbReference type="GO" id="GO:0003677">
    <property type="term" value="F:DNA binding"/>
    <property type="evidence" value="ECO:0007669"/>
    <property type="project" value="InterPro"/>
</dbReference>
<evidence type="ECO:0000313" key="1">
    <source>
        <dbReference type="EMBL" id="GBG96077.1"/>
    </source>
</evidence>
<dbReference type="AlphaFoldDB" id="A0A2R5HDC3"/>
<gene>
    <name evidence="1" type="ORF">NtB2_00181</name>
</gene>
<dbReference type="CDD" id="cd10155">
    <property type="entry name" value="BsYrkD-like_DUF156"/>
    <property type="match status" value="1"/>
</dbReference>
<dbReference type="OrthoDB" id="9798732at2"/>
<dbReference type="RefSeq" id="WP_109245061.1">
    <property type="nucleotide sequence ID" value="NZ_BFFO01000001.1"/>
</dbReference>